<feature type="compositionally biased region" description="Basic and acidic residues" evidence="2">
    <location>
        <begin position="72"/>
        <end position="90"/>
    </location>
</feature>
<proteinExistence type="predicted"/>
<organism evidence="3 4">
    <name type="scientific">Exophiala sideris</name>
    <dbReference type="NCBI Taxonomy" id="1016849"/>
    <lineage>
        <taxon>Eukaryota</taxon>
        <taxon>Fungi</taxon>
        <taxon>Dikarya</taxon>
        <taxon>Ascomycota</taxon>
        <taxon>Pezizomycotina</taxon>
        <taxon>Eurotiomycetes</taxon>
        <taxon>Chaetothyriomycetidae</taxon>
        <taxon>Chaetothyriales</taxon>
        <taxon>Herpotrichiellaceae</taxon>
        <taxon>Exophiala</taxon>
    </lineage>
</organism>
<evidence type="ECO:0000256" key="1">
    <source>
        <dbReference type="SAM" id="Coils"/>
    </source>
</evidence>
<sequence>MASNIARYLTRATGLRRTALDDHEKHRRTLPSAPPKDTTDHKQIGSGSTMSPEQPHSAPRVVVEVPDSFEAIVRHEDETRRPRTSHREQLGHGTHQNLQLKQEPKEAVHVIKSDKKNLLDIIKSRNKKIQILENNNADLQRERQQYMHESNVEQSTIKQQLRKRNQQLEEAQSENKLLKASLEECKDRIFSMQPTQGMSDTQLQASYTDLCKSIEYWIEEQFDEVKDVIMRVITADNGRDGPHVVLGHIAQAHIEAIIQEPELDSALLVGLVSRYLHHQFLSSDRVFPGLPEATESCLREINTGINNLSPSKDMESIQSWRVDLYKTLSSLESAKQARECALRVAATTIRSSFMSVRSMDVDTRPGAGTCDRIVADAADLAGNVRQTIAMYEFDPDPWASAQVEIGVLKLEDWKKYKIIDSRTGQAVRSSAIPTADGNGRVGEILFVVHPAFVRKPTKTAAAIILVKPTIAVKFDHAIPRGGKRNRFG</sequence>
<reference evidence="3 4" key="1">
    <citation type="submission" date="2023-08" db="EMBL/GenBank/DDBJ databases">
        <title>Black Yeasts Isolated from many extreme environments.</title>
        <authorList>
            <person name="Coleine C."/>
            <person name="Stajich J.E."/>
            <person name="Selbmann L."/>
        </authorList>
    </citation>
    <scope>NUCLEOTIDE SEQUENCE [LARGE SCALE GENOMIC DNA]</scope>
    <source>
        <strain evidence="3 4">CCFEE 6328</strain>
    </source>
</reference>
<evidence type="ECO:0000313" key="4">
    <source>
        <dbReference type="Proteomes" id="UP001345691"/>
    </source>
</evidence>
<dbReference type="EMBL" id="JAVRRF010000013">
    <property type="protein sequence ID" value="KAK5059250.1"/>
    <property type="molecule type" value="Genomic_DNA"/>
</dbReference>
<keyword evidence="4" id="KW-1185">Reference proteome</keyword>
<gene>
    <name evidence="3" type="ORF">LTR69_006540</name>
</gene>
<evidence type="ECO:0000256" key="2">
    <source>
        <dbReference type="SAM" id="MobiDB-lite"/>
    </source>
</evidence>
<comment type="caution">
    <text evidence="3">The sequence shown here is derived from an EMBL/GenBank/DDBJ whole genome shotgun (WGS) entry which is preliminary data.</text>
</comment>
<accession>A0ABR0J9K0</accession>
<protein>
    <submittedName>
        <fullName evidence="3">Uncharacterized protein</fullName>
    </submittedName>
</protein>
<name>A0ABR0J9K0_9EURO</name>
<feature type="coiled-coil region" evidence="1">
    <location>
        <begin position="115"/>
        <end position="188"/>
    </location>
</feature>
<feature type="region of interest" description="Disordered" evidence="2">
    <location>
        <begin position="17"/>
        <end position="104"/>
    </location>
</feature>
<dbReference type="Proteomes" id="UP001345691">
    <property type="component" value="Unassembled WGS sequence"/>
</dbReference>
<evidence type="ECO:0000313" key="3">
    <source>
        <dbReference type="EMBL" id="KAK5059250.1"/>
    </source>
</evidence>
<keyword evidence="1" id="KW-0175">Coiled coil</keyword>
<feature type="compositionally biased region" description="Polar residues" evidence="2">
    <location>
        <begin position="45"/>
        <end position="54"/>
    </location>
</feature>